<keyword evidence="3" id="KW-1185">Reference proteome</keyword>
<accession>A0A2S7L0H7</accession>
<gene>
    <name evidence="2" type="ORF">BST83_15340</name>
</gene>
<feature type="domain" description="Thiopeptide-type bacteriocin biosynthesis" evidence="1">
    <location>
        <begin position="18"/>
        <end position="228"/>
    </location>
</feature>
<dbReference type="RefSeq" id="WP_104810548.1">
    <property type="nucleotide sequence ID" value="NZ_MQUA01000013.1"/>
</dbReference>
<evidence type="ECO:0000259" key="1">
    <source>
        <dbReference type="Pfam" id="PF14028"/>
    </source>
</evidence>
<dbReference type="Pfam" id="PF14028">
    <property type="entry name" value="Lant_dehydr_C"/>
    <property type="match status" value="1"/>
</dbReference>
<proteinExistence type="predicted"/>
<dbReference type="OrthoDB" id="1273722at2"/>
<sequence>MKPDTSIIKRTFILGDEWLYYKLYCGKRTADMVLVDCIKPLTERLLEKKIIDQWFFIRYTDPNPHLRIRFHCNDIDKLGIIIDNIKKAVSNYVENDLIWKIQTDTYNREIERYGENTIEEAESLFFHDSDLCIKALELIEDDTLLFMFALRSIHTIFQVFDFTIEDKLLFVKENLEAFKAEFNSNKSLSKQLYKKYNGLKKEIIEFMEMQSHNEYQPLINLLNTKKEQIKIVKKLY</sequence>
<dbReference type="EMBL" id="MQUA01000013">
    <property type="protein sequence ID" value="PQB08346.1"/>
    <property type="molecule type" value="Genomic_DNA"/>
</dbReference>
<evidence type="ECO:0000313" key="2">
    <source>
        <dbReference type="EMBL" id="PQB08346.1"/>
    </source>
</evidence>
<dbReference type="NCBIfam" id="TIGR03891">
    <property type="entry name" value="thiopep_ocin"/>
    <property type="match status" value="1"/>
</dbReference>
<reference evidence="2 3" key="1">
    <citation type="submission" date="2016-11" db="EMBL/GenBank/DDBJ databases">
        <title>Trade-off between light-utilization and light-protection in marine flavobacteria.</title>
        <authorList>
            <person name="Kumagai Y."/>
        </authorList>
    </citation>
    <scope>NUCLEOTIDE SEQUENCE [LARGE SCALE GENOMIC DNA]</scope>
    <source>
        <strain evidence="2 3">ATCC 700397</strain>
    </source>
</reference>
<dbReference type="AlphaFoldDB" id="A0A2S7L0H7"/>
<protein>
    <recommendedName>
        <fullName evidence="1">Thiopeptide-type bacteriocin biosynthesis domain-containing protein</fullName>
    </recommendedName>
</protein>
<dbReference type="Proteomes" id="UP000239522">
    <property type="component" value="Unassembled WGS sequence"/>
</dbReference>
<comment type="caution">
    <text evidence="2">The sequence shown here is derived from an EMBL/GenBank/DDBJ whole genome shotgun (WGS) entry which is preliminary data.</text>
</comment>
<organism evidence="2 3">
    <name type="scientific">Polaribacter filamentus</name>
    <dbReference type="NCBI Taxonomy" id="53483"/>
    <lineage>
        <taxon>Bacteria</taxon>
        <taxon>Pseudomonadati</taxon>
        <taxon>Bacteroidota</taxon>
        <taxon>Flavobacteriia</taxon>
        <taxon>Flavobacteriales</taxon>
        <taxon>Flavobacteriaceae</taxon>
    </lineage>
</organism>
<name>A0A2S7L0H7_9FLAO</name>
<evidence type="ECO:0000313" key="3">
    <source>
        <dbReference type="Proteomes" id="UP000239522"/>
    </source>
</evidence>
<dbReference type="InterPro" id="IPR023809">
    <property type="entry name" value="Thiopep_bacteriocin_synth_dom"/>
</dbReference>